<dbReference type="NCBIfam" id="NF010029">
    <property type="entry name" value="PRK13504.1"/>
    <property type="match status" value="1"/>
</dbReference>
<sequence length="1442" mass="161219">MTASDLLTLPQLLAQYSSSAPQNKVFYTTSTKNSHSSFKGLESVATDATHLLNNQDPLNTIKDQLSKDILTTVFTDETTLVKSIHHLYSLPNKLPLVITVDLNLQDYSAIPALKDLSFPILISSDLQTAISNADSSYKIATSSLTPVFHFLNLEKIGTSTAIEQDIDFPTLEIANEETKVALSEATDSLTNFELVKGKESITTVIVNLSPYDAEFSSVLPSNVGLIKIRVYRPWNFSKFLEILPSSVTKIAVLQGVSKKSQSNEFQPFLLDFFGNFNELVSRNIEQVVLTNIGNVNDYGNVINTVISNINKKEPDNNLFLGESNEKAEEQAEVTQLISSVKKVVNLEDAYIKVLKQLFSSNLQILNQFSSETIEPSNPEFGFGRFLKQEAQREELISLAKTSLDPSLYLSEDANKIVQLLSKWLSFNGRDLDEAQLQEANATGLEIFQLLQSNQDSSTVLKFLKIAPTSDSFIFKSSWLIGSDAWSYDLGHSGIQQVLSSRKNINVLLIDSEPYDHRKQNQDRKKDVGLYAMNYYSAYVASVAVYASYTQLLTAIIEASKYNGPSIVLAYLPYNSENDTPLEVLKETKNAVESGYWPLYRFNPVYDDPSTDKEAFSLDSSVIRKQLQDFLDRENKLTLLTRKDPSLSRNLKQSAGDALTRKQEKRSKAAFDQLLEGLSGPPLHVYYASDGGNAANLAKRLAARASARGLKATVLSMDDIILEELPGEENVVFITSTAGQGEFPQDGKSFWEALKNDTDLDLASLNVAVFGLGDSEYWPRKEDKHYFNKPSQDLFKRLELLSAKALIPLGLGDDQDADGFQTAYSEWEPKLWEALGVSGAAVDDEPKPVTNEDIKRESNFLRGTISENLKDTSSGGVTHANEQLMKFHGIYTQDDRDIREIRKSQGLEPYYMFMARARLPGGKTTPQQWLALDHLSDTSGNGTLKLTTRATFQIHGVLKKNLKHTLRGMNAVLMDTLAAAGDVNRNVMVSALPTNAKVHQQIADMGKLISDHFLPKTTAYHEVWLEGPEEQDDDPSWPSIFENRKDGPRKKKTLVSGNALVDIEPIYGPTYLPRKFKFNIAVPPYNDVDVLSIDVGLVAIVNPETQIVEGYNVFVGGGMGTTHNNKKTYPRLGSCLGFVKTEDIIPPLEGIVIVQRDHGDRKDRKHARLKYTVDDMGVEGFKQKVEEYWGKKFEPERPFEFKSNIDYFGWIKDETGLNHFTAFIENGRVEDTPDLPQKTGIRKVAEYMLKTNSGHFRLTGNQHLVISNITDEHVAGIKSILKTYKLDNTDFSGLRLSSSSCVGLPTCGLAFAESERFLPDIITQLEDCLEEYGLRHDSIIMRMTGCPNGCSRPWLGELALVGKAPHTYNLMLGGGYLGQRLNKLYKANVKDEEIVDYIKPLFKRYALEREEGEHFGDFCIRVGIIKPTTEGKYFHEDVSEDAY</sequence>
<evidence type="ECO:0000256" key="6">
    <source>
        <dbReference type="ARBA" id="ARBA00012604"/>
    </source>
</evidence>
<name>A0A023VU52_YEASX</name>
<dbReference type="Pfam" id="PF00258">
    <property type="entry name" value="Flavodoxin_1"/>
    <property type="match status" value="1"/>
</dbReference>
<evidence type="ECO:0000256" key="2">
    <source>
        <dbReference type="ARBA" id="ARBA00001966"/>
    </source>
</evidence>
<keyword evidence="12" id="KW-0560">Oxidoreductase</keyword>
<dbReference type="Gene3D" id="3.40.50.360">
    <property type="match status" value="1"/>
</dbReference>
<dbReference type="GO" id="GO:0004783">
    <property type="term" value="F:sulfite reductase (NADPH) activity"/>
    <property type="evidence" value="ECO:0007669"/>
    <property type="project" value="UniProtKB-EC"/>
</dbReference>
<evidence type="ECO:0000256" key="16">
    <source>
        <dbReference type="ARBA" id="ARBA00057613"/>
    </source>
</evidence>
<dbReference type="GO" id="GO:0050311">
    <property type="term" value="F:sulfite reductase (ferredoxin) activity"/>
    <property type="evidence" value="ECO:0007669"/>
    <property type="project" value="TreeGrafter"/>
</dbReference>
<dbReference type="GO" id="GO:0005737">
    <property type="term" value="C:cytoplasm"/>
    <property type="evidence" value="ECO:0007669"/>
    <property type="project" value="UniProtKB-SubCell"/>
</dbReference>
<dbReference type="PANTHER" id="PTHR11493">
    <property type="entry name" value="SULFITE REDUCTASE [NADPH] SUBUNIT BETA-RELATED"/>
    <property type="match status" value="1"/>
</dbReference>
<keyword evidence="8" id="KW-0963">Cytoplasm</keyword>
<dbReference type="Gene3D" id="3.40.50.970">
    <property type="match status" value="2"/>
</dbReference>
<dbReference type="SUPFAM" id="SSF52518">
    <property type="entry name" value="Thiamin diphosphate-binding fold (THDP-binding)"/>
    <property type="match status" value="1"/>
</dbReference>
<keyword evidence="14" id="KW-0411">Iron-sulfur</keyword>
<dbReference type="PRINTS" id="PR00397">
    <property type="entry name" value="SIROHAEM"/>
</dbReference>
<keyword evidence="9" id="KW-0349">Heme</keyword>
<dbReference type="Gene3D" id="3.90.480.20">
    <property type="match status" value="1"/>
</dbReference>
<dbReference type="GO" id="GO:0051539">
    <property type="term" value="F:4 iron, 4 sulfur cluster binding"/>
    <property type="evidence" value="ECO:0007669"/>
    <property type="project" value="UniProtKB-KW"/>
</dbReference>
<dbReference type="EC" id="1.8.1.2" evidence="6"/>
<evidence type="ECO:0000256" key="12">
    <source>
        <dbReference type="ARBA" id="ARBA00023002"/>
    </source>
</evidence>
<evidence type="ECO:0000256" key="8">
    <source>
        <dbReference type="ARBA" id="ARBA00022490"/>
    </source>
</evidence>
<dbReference type="InterPro" id="IPR036136">
    <property type="entry name" value="Nit/Sulf_reduc_fer-like_dom_sf"/>
</dbReference>
<dbReference type="FunFam" id="3.30.413.10:FF:000004">
    <property type="entry name" value="Sulfite reductase [NADPH] hemoprotein beta-component"/>
    <property type="match status" value="1"/>
</dbReference>
<comment type="cofactor">
    <cofactor evidence="2">
        <name>[4Fe-4S] cluster</name>
        <dbReference type="ChEBI" id="CHEBI:49883"/>
    </cofactor>
</comment>
<evidence type="ECO:0000256" key="10">
    <source>
        <dbReference type="ARBA" id="ARBA00022723"/>
    </source>
</evidence>
<evidence type="ECO:0000256" key="4">
    <source>
        <dbReference type="ARBA" id="ARBA00004774"/>
    </source>
</evidence>
<comment type="similarity">
    <text evidence="5">Belongs to the nitrite and sulfite reductase 4Fe-4S domain family.</text>
</comment>
<accession>A0A023VU52</accession>
<dbReference type="EMBL" id="KJ482641">
    <property type="protein sequence ID" value="AHY19017.1"/>
    <property type="molecule type" value="Genomic_DNA"/>
</dbReference>
<dbReference type="PROSITE" id="PS50902">
    <property type="entry name" value="FLAVODOXIN_LIKE"/>
    <property type="match status" value="1"/>
</dbReference>
<dbReference type="InterPro" id="IPR029061">
    <property type="entry name" value="THDP-binding"/>
</dbReference>
<dbReference type="Pfam" id="PF01077">
    <property type="entry name" value="NIR_SIR"/>
    <property type="match status" value="1"/>
</dbReference>
<comment type="subcellular location">
    <subcellularLocation>
        <location evidence="3">Cytoplasm</location>
    </subcellularLocation>
</comment>
<evidence type="ECO:0000313" key="20">
    <source>
        <dbReference type="EMBL" id="AHY19017.1"/>
    </source>
</evidence>
<reference evidence="20" key="1">
    <citation type="journal article" date="2014" name="Appl. Microbiol. Biotechnol.">
        <title>MET2 affects production of hydrogen sulfide during wine fermentation.</title>
        <authorList>
            <person name="Huang C."/>
            <person name="Roncoroni M."/>
            <person name="Gardner R.C."/>
        </authorList>
    </citation>
    <scope>NUCLEOTIDE SEQUENCE</scope>
    <source>
        <strain evidence="20">Zymaflore F15</strain>
    </source>
</reference>
<dbReference type="InterPro" id="IPR006067">
    <property type="entry name" value="NO2/SO3_Rdtase_4Fe4S_dom"/>
</dbReference>
<evidence type="ECO:0000256" key="5">
    <source>
        <dbReference type="ARBA" id="ARBA00010429"/>
    </source>
</evidence>
<dbReference type="SUPFAM" id="SSF52922">
    <property type="entry name" value="TK C-terminal domain-like"/>
    <property type="match status" value="1"/>
</dbReference>
<dbReference type="InterPro" id="IPR006066">
    <property type="entry name" value="NO2/SO3_Rdtase_FeS/sirohaem_BS"/>
</dbReference>
<proteinExistence type="inferred from homology"/>
<keyword evidence="10" id="KW-0479">Metal-binding</keyword>
<feature type="domain" description="Flavodoxin-like" evidence="19">
    <location>
        <begin position="682"/>
        <end position="831"/>
    </location>
</feature>
<dbReference type="PROSITE" id="PS00365">
    <property type="entry name" value="NIR_SIR"/>
    <property type="match status" value="1"/>
</dbReference>
<evidence type="ECO:0000256" key="11">
    <source>
        <dbReference type="ARBA" id="ARBA00022857"/>
    </source>
</evidence>
<protein>
    <recommendedName>
        <fullName evidence="18">Sulfite reductase [NADPH] subunit beta</fullName>
        <ecNumber evidence="6">1.8.1.2</ecNumber>
    </recommendedName>
</protein>
<dbReference type="Gene3D" id="3.30.413.10">
    <property type="entry name" value="Sulfite Reductase Hemoprotein, domain 1"/>
    <property type="match status" value="2"/>
</dbReference>
<dbReference type="GO" id="GO:0000103">
    <property type="term" value="P:sulfate assimilation"/>
    <property type="evidence" value="ECO:0007669"/>
    <property type="project" value="UniProtKB-ARBA"/>
</dbReference>
<comment type="function">
    <text evidence="16">Catalyzes the reduction of sulfite to sulfide, one of several activities required for the biosynthesis of L-cysteine from sulfate.</text>
</comment>
<dbReference type="KEGG" id="sce:YJR137C"/>
<dbReference type="InterPro" id="IPR001094">
    <property type="entry name" value="Flavdoxin-like"/>
</dbReference>
<comment type="cofactor">
    <cofactor evidence="1">
        <name>siroheme</name>
        <dbReference type="ChEBI" id="CHEBI:60052"/>
    </cofactor>
</comment>
<comment type="pathway">
    <text evidence="4">Sulfur metabolism; hydrogen sulfide biosynthesis; hydrogen sulfide from sulfite (NADPH route): step 1/1.</text>
</comment>
<dbReference type="VEuPathDB" id="FungiDB:YJR137C"/>
<evidence type="ECO:0000256" key="14">
    <source>
        <dbReference type="ARBA" id="ARBA00023014"/>
    </source>
</evidence>
<evidence type="ECO:0000256" key="3">
    <source>
        <dbReference type="ARBA" id="ARBA00004496"/>
    </source>
</evidence>
<dbReference type="FunFam" id="3.30.413.10:FF:000003">
    <property type="entry name" value="Sulfite reductase [NADPH] hemoprotein beta-component"/>
    <property type="match status" value="1"/>
</dbReference>
<keyword evidence="11" id="KW-0521">NADP</keyword>
<dbReference type="GO" id="GO:0010181">
    <property type="term" value="F:FMN binding"/>
    <property type="evidence" value="ECO:0007669"/>
    <property type="project" value="InterPro"/>
</dbReference>
<dbReference type="InterPro" id="IPR045169">
    <property type="entry name" value="NO2/SO3_Rdtase_4Fe4S_prot"/>
</dbReference>
<dbReference type="GO" id="GO:0046872">
    <property type="term" value="F:metal ion binding"/>
    <property type="evidence" value="ECO:0007669"/>
    <property type="project" value="UniProtKB-KW"/>
</dbReference>
<evidence type="ECO:0000256" key="1">
    <source>
        <dbReference type="ARBA" id="ARBA00001929"/>
    </source>
</evidence>
<dbReference type="GO" id="GO:0020037">
    <property type="term" value="F:heme binding"/>
    <property type="evidence" value="ECO:0007669"/>
    <property type="project" value="InterPro"/>
</dbReference>
<dbReference type="GO" id="GO:0009337">
    <property type="term" value="C:sulfite reductase complex (NADPH)"/>
    <property type="evidence" value="ECO:0007669"/>
    <property type="project" value="UniProtKB-ARBA"/>
</dbReference>
<dbReference type="InterPro" id="IPR009014">
    <property type="entry name" value="Transketo_C/PFOR_II"/>
</dbReference>
<evidence type="ECO:0000259" key="19">
    <source>
        <dbReference type="PROSITE" id="PS50902"/>
    </source>
</evidence>
<gene>
    <name evidence="20" type="primary">MET5</name>
    <name evidence="20" type="ORF">YJR137C</name>
</gene>
<dbReference type="Pfam" id="PF03460">
    <property type="entry name" value="NIR_SIR_ferr"/>
    <property type="match status" value="2"/>
</dbReference>
<dbReference type="FunFam" id="3.40.50.360:FF:000016">
    <property type="entry name" value="Sulfite reductase subunit beta"/>
    <property type="match status" value="1"/>
</dbReference>
<comment type="catalytic activity">
    <reaction evidence="15">
        <text>hydrogen sulfide + 3 NADP(+) + 3 H2O = sulfite + 3 NADPH + 4 H(+)</text>
        <dbReference type="Rhea" id="RHEA:13801"/>
        <dbReference type="ChEBI" id="CHEBI:15377"/>
        <dbReference type="ChEBI" id="CHEBI:15378"/>
        <dbReference type="ChEBI" id="CHEBI:17359"/>
        <dbReference type="ChEBI" id="CHEBI:29919"/>
        <dbReference type="ChEBI" id="CHEBI:57783"/>
        <dbReference type="ChEBI" id="CHEBI:58349"/>
        <dbReference type="EC" id="1.8.1.2"/>
    </reaction>
</comment>
<dbReference type="FunFam" id="3.40.50.970:FF:000051">
    <property type="entry name" value="Sulfite reductase beta subunit"/>
    <property type="match status" value="1"/>
</dbReference>
<dbReference type="PRINTS" id="PR00369">
    <property type="entry name" value="FLAVODOXIN"/>
</dbReference>
<comment type="subunit">
    <text evidence="17">Alpha(2)-beta(2). The alpha component is a flavoprotein, the beta component is a hemoprotein.</text>
</comment>
<dbReference type="SUPFAM" id="SSF55124">
    <property type="entry name" value="Nitrite/Sulfite reductase N-terminal domain-like"/>
    <property type="match status" value="2"/>
</dbReference>
<evidence type="ECO:0000256" key="7">
    <source>
        <dbReference type="ARBA" id="ARBA00022485"/>
    </source>
</evidence>
<dbReference type="InterPro" id="IPR005117">
    <property type="entry name" value="NiRdtase/SiRdtase_haem-b_fer"/>
</dbReference>
<keyword evidence="13" id="KW-0408">Iron</keyword>
<dbReference type="InterPro" id="IPR045854">
    <property type="entry name" value="NO2/SO3_Rdtase_4Fe4S_sf"/>
</dbReference>
<evidence type="ECO:0000256" key="9">
    <source>
        <dbReference type="ARBA" id="ARBA00022617"/>
    </source>
</evidence>
<dbReference type="SUPFAM" id="SSF52218">
    <property type="entry name" value="Flavoproteins"/>
    <property type="match status" value="1"/>
</dbReference>
<evidence type="ECO:0000256" key="13">
    <source>
        <dbReference type="ARBA" id="ARBA00023004"/>
    </source>
</evidence>
<organism evidence="20">
    <name type="scientific">Saccharomyces cerevisiae</name>
    <name type="common">Baker's yeast</name>
    <dbReference type="NCBI Taxonomy" id="4932"/>
    <lineage>
        <taxon>Eukaryota</taxon>
        <taxon>Fungi</taxon>
        <taxon>Dikarya</taxon>
        <taxon>Ascomycota</taxon>
        <taxon>Saccharomycotina</taxon>
        <taxon>Saccharomycetes</taxon>
        <taxon>Saccharomycetales</taxon>
        <taxon>Saccharomycetaceae</taxon>
        <taxon>Saccharomyces</taxon>
    </lineage>
</organism>
<dbReference type="Gene3D" id="3.90.480.10">
    <property type="entry name" value="Sulfite Reductase Hemoprotein,Domain 2"/>
    <property type="match status" value="1"/>
</dbReference>
<dbReference type="InterPro" id="IPR029039">
    <property type="entry name" value="Flavoprotein-like_sf"/>
</dbReference>
<dbReference type="SUPFAM" id="SSF56014">
    <property type="entry name" value="Nitrite and sulphite reductase 4Fe-4S domain-like"/>
    <property type="match status" value="2"/>
</dbReference>
<evidence type="ECO:0000256" key="17">
    <source>
        <dbReference type="ARBA" id="ARBA00063391"/>
    </source>
</evidence>
<dbReference type="Gene3D" id="3.40.50.920">
    <property type="match status" value="1"/>
</dbReference>
<dbReference type="SMR" id="A0A023VU52"/>
<keyword evidence="7" id="KW-0004">4Fe-4S</keyword>
<dbReference type="InterPro" id="IPR008254">
    <property type="entry name" value="Flavodoxin/NO_synth"/>
</dbReference>
<evidence type="ECO:0000256" key="15">
    <source>
        <dbReference type="ARBA" id="ARBA00052219"/>
    </source>
</evidence>
<dbReference type="PANTHER" id="PTHR11493:SF47">
    <property type="entry name" value="SULFITE REDUCTASE [NADPH] SUBUNIT BETA"/>
    <property type="match status" value="1"/>
</dbReference>
<evidence type="ECO:0000256" key="18">
    <source>
        <dbReference type="ARBA" id="ARBA00067595"/>
    </source>
</evidence>